<dbReference type="PANTHER" id="PTHR35936:SF35">
    <property type="entry name" value="L-CYSTINE-BINDING PROTEIN TCYJ"/>
    <property type="match status" value="1"/>
</dbReference>
<dbReference type="SUPFAM" id="SSF53850">
    <property type="entry name" value="Periplasmic binding protein-like II"/>
    <property type="match status" value="1"/>
</dbReference>
<evidence type="ECO:0000259" key="2">
    <source>
        <dbReference type="SMART" id="SM00062"/>
    </source>
</evidence>
<evidence type="ECO:0000313" key="3">
    <source>
        <dbReference type="EMBL" id="QTA91988.1"/>
    </source>
</evidence>
<proteinExistence type="predicted"/>
<reference evidence="3" key="1">
    <citation type="journal article" date="2021" name="Microb. Physiol.">
        <title>Proteogenomic Insights into the Physiology of Marine, Sulfate-Reducing, Filamentous Desulfonema limicola and Desulfonema magnum.</title>
        <authorList>
            <person name="Schnaars V."/>
            <person name="Wohlbrand L."/>
            <person name="Scheve S."/>
            <person name="Hinrichs C."/>
            <person name="Reinhardt R."/>
            <person name="Rabus R."/>
        </authorList>
    </citation>
    <scope>NUCLEOTIDE SEQUENCE</scope>
    <source>
        <strain evidence="3">4be13</strain>
    </source>
</reference>
<accession>A0A975BUQ3</accession>
<dbReference type="InterPro" id="IPR001638">
    <property type="entry name" value="Solute-binding_3/MltF_N"/>
</dbReference>
<keyword evidence="1" id="KW-0732">Signal</keyword>
<dbReference type="RefSeq" id="WP_207679537.1">
    <property type="nucleotide sequence ID" value="NZ_CP061800.1"/>
</dbReference>
<dbReference type="KEGG" id="dmm:dnm_080610"/>
<protein>
    <submittedName>
        <fullName evidence="3">Extracellular solute-binding protein, family 3</fullName>
    </submittedName>
</protein>
<feature type="domain" description="Solute-binding protein family 3/N-terminal" evidence="2">
    <location>
        <begin position="21"/>
        <end position="243"/>
    </location>
</feature>
<dbReference type="SMART" id="SM00062">
    <property type="entry name" value="PBPb"/>
    <property type="match status" value="1"/>
</dbReference>
<dbReference type="PANTHER" id="PTHR35936">
    <property type="entry name" value="MEMBRANE-BOUND LYTIC MUREIN TRANSGLYCOSYLASE F"/>
    <property type="match status" value="1"/>
</dbReference>
<dbReference type="Pfam" id="PF00497">
    <property type="entry name" value="SBP_bac_3"/>
    <property type="match status" value="1"/>
</dbReference>
<keyword evidence="4" id="KW-1185">Reference proteome</keyword>
<sequence length="243" mass="28402">MKKIFIIFIFLLLPTDVLAEKVMLAAIEDYPPHHYKQDGKIKGYNVEVARYIFEHLGIELEIRLMPWKRCLEKVKTGKASGLLSSSYVRERESFLYYPPEPTRLQRNVVFVRKSDQMKVVNLDDLKGLRVGVIDKYSYGPEFDNHQGLKKTLCREEEELVRILDMGRVNAAVAKEAVFLFIASERYGLKDKFEVAYVINEKPSYTPFSKTMGKKGRELADKFGKMLRQMREDGMLQKIMKKYR</sequence>
<organism evidence="3 4">
    <name type="scientific">Desulfonema magnum</name>
    <dbReference type="NCBI Taxonomy" id="45655"/>
    <lineage>
        <taxon>Bacteria</taxon>
        <taxon>Pseudomonadati</taxon>
        <taxon>Thermodesulfobacteriota</taxon>
        <taxon>Desulfobacteria</taxon>
        <taxon>Desulfobacterales</taxon>
        <taxon>Desulfococcaceae</taxon>
        <taxon>Desulfonema</taxon>
    </lineage>
</organism>
<dbReference type="EMBL" id="CP061800">
    <property type="protein sequence ID" value="QTA91988.1"/>
    <property type="molecule type" value="Genomic_DNA"/>
</dbReference>
<dbReference type="AlphaFoldDB" id="A0A975BUQ3"/>
<dbReference type="Gene3D" id="3.40.190.10">
    <property type="entry name" value="Periplasmic binding protein-like II"/>
    <property type="match status" value="2"/>
</dbReference>
<evidence type="ECO:0000256" key="1">
    <source>
        <dbReference type="ARBA" id="ARBA00022729"/>
    </source>
</evidence>
<dbReference type="Proteomes" id="UP000663722">
    <property type="component" value="Chromosome"/>
</dbReference>
<gene>
    <name evidence="3" type="ORF">dnm_080610</name>
</gene>
<name>A0A975BUQ3_9BACT</name>
<evidence type="ECO:0000313" key="4">
    <source>
        <dbReference type="Proteomes" id="UP000663722"/>
    </source>
</evidence>